<name>A0A346Y7A9_9ACTN</name>
<keyword evidence="2" id="KW-0614">Plasmid</keyword>
<protein>
    <submittedName>
        <fullName evidence="2">Uncharacterized protein</fullName>
    </submittedName>
</protein>
<geneLocation type="plasmid" evidence="3">
    <name>pedy32-46i</name>
</geneLocation>
<keyword evidence="3" id="KW-1185">Reference proteome</keyword>
<proteinExistence type="predicted"/>
<dbReference type="AlphaFoldDB" id="A0A346Y7A9"/>
<evidence type="ECO:0000256" key="1">
    <source>
        <dbReference type="SAM" id="MobiDB-lite"/>
    </source>
</evidence>
<dbReference type="Proteomes" id="UP000264006">
    <property type="component" value="Plasmid pEDY32-46I"/>
</dbReference>
<accession>A0A346Y7A9</accession>
<dbReference type="KEGG" id="euz:DVS28_b0616"/>
<feature type="region of interest" description="Disordered" evidence="1">
    <location>
        <begin position="201"/>
        <end position="222"/>
    </location>
</feature>
<organism evidence="2 3">
    <name type="scientific">Euzebya pacifica</name>
    <dbReference type="NCBI Taxonomy" id="1608957"/>
    <lineage>
        <taxon>Bacteria</taxon>
        <taxon>Bacillati</taxon>
        <taxon>Actinomycetota</taxon>
        <taxon>Nitriliruptoria</taxon>
        <taxon>Euzebyales</taxon>
    </lineage>
</organism>
<evidence type="ECO:0000313" key="2">
    <source>
        <dbReference type="EMBL" id="AXV10356.1"/>
    </source>
</evidence>
<reference evidence="2 3" key="1">
    <citation type="submission" date="2018-09" db="EMBL/GenBank/DDBJ databases">
        <title>Complete genome sequence of Euzebya sp. DY32-46 isolated from seawater of Pacific Ocean.</title>
        <authorList>
            <person name="Xu L."/>
            <person name="Wu Y.-H."/>
            <person name="Xu X.-W."/>
        </authorList>
    </citation>
    <scope>NUCLEOTIDE SEQUENCE [LARGE SCALE GENOMIC DNA]</scope>
    <source>
        <strain evidence="2 3">DY32-46</strain>
        <plasmid evidence="3">pedy32-46i</plasmid>
    </source>
</reference>
<dbReference type="EMBL" id="CP031166">
    <property type="protein sequence ID" value="AXV10356.1"/>
    <property type="molecule type" value="Genomic_DNA"/>
</dbReference>
<gene>
    <name evidence="2" type="ORF">DVS28_b0616</name>
</gene>
<sequence>MAAPLRRWAGHDGVPVSSPMFNGMPVRAQVRTDGDHVIVDWAEDPVGVPATDGMRACDYGVTHPSGPDTDSACPDCAMVFRVIGQWWKEQTYAVRVNGTAVYARSLLSTVAAMHDRPLLVGGEAGNVLDTVTAAPAGDGLPHLRLLEWWRHNGDAPVVGAVTDGDETICGLPVGQPVDAAAAGRMCSRCDEGLDRVQFSVRDSNDPPELPSPGPVHRIDRPPIGIVLGQPTGRTEGRLVDVLDTRVLIPDPARQTITATTPDAVTVLHTCQPGDTRDRGCIACATPGRGAAWLREVEHRWDTTAGGEYPHWQAPDGTTAWTLTDDSVSTQLFDDAAVARVLTGPRTVRIAAAVTPRRPGRLHAMALDRIVGIDAHTHASVAVRPFDILWTRAVCGGEAAPAQARGEGLCKRCGDRVRRMRRDGIVVEFGGHDHDPDGDDGRRLAELLDRVG</sequence>
<evidence type="ECO:0000313" key="3">
    <source>
        <dbReference type="Proteomes" id="UP000264006"/>
    </source>
</evidence>